<dbReference type="Gene3D" id="3.30.70.3040">
    <property type="match status" value="1"/>
</dbReference>
<evidence type="ECO:0000313" key="16">
    <source>
        <dbReference type="EMBL" id="QGG49235.1"/>
    </source>
</evidence>
<proteinExistence type="inferred from homology"/>
<keyword evidence="9 13" id="KW-1133">Transmembrane helix</keyword>
<dbReference type="PANTHER" id="PTHR47755:SF1">
    <property type="entry name" value="CELL DIVISION PROTEIN FTSX"/>
    <property type="match status" value="1"/>
</dbReference>
<evidence type="ECO:0000256" key="1">
    <source>
        <dbReference type="ARBA" id="ARBA00004429"/>
    </source>
</evidence>
<dbReference type="InterPro" id="IPR047590">
    <property type="entry name" value="FtsX_proteobact-type"/>
</dbReference>
<feature type="domain" description="ABC3 transporter permease C-terminal" evidence="14">
    <location>
        <begin position="176"/>
        <end position="294"/>
    </location>
</feature>
<feature type="transmembrane region" description="Helical" evidence="13">
    <location>
        <begin position="21"/>
        <end position="46"/>
    </location>
</feature>
<evidence type="ECO:0000256" key="6">
    <source>
        <dbReference type="ARBA" id="ARBA00022519"/>
    </source>
</evidence>
<gene>
    <name evidence="16" type="primary">ftsX</name>
    <name evidence="16" type="ORF">FTV88_3161</name>
</gene>
<evidence type="ECO:0000256" key="3">
    <source>
        <dbReference type="ARBA" id="ARBA00011160"/>
    </source>
</evidence>
<evidence type="ECO:0000256" key="9">
    <source>
        <dbReference type="ARBA" id="ARBA00022989"/>
    </source>
</evidence>
<evidence type="ECO:0000256" key="4">
    <source>
        <dbReference type="ARBA" id="ARBA00021907"/>
    </source>
</evidence>
<keyword evidence="17" id="KW-1185">Reference proteome</keyword>
<dbReference type="KEGG" id="hcv:FTV88_3161"/>
<feature type="transmembrane region" description="Helical" evidence="13">
    <location>
        <begin position="174"/>
        <end position="197"/>
    </location>
</feature>
<keyword evidence="6" id="KW-0997">Cell inner membrane</keyword>
<evidence type="ECO:0000313" key="17">
    <source>
        <dbReference type="Proteomes" id="UP000366051"/>
    </source>
</evidence>
<dbReference type="Proteomes" id="UP000366051">
    <property type="component" value="Chromosome"/>
</dbReference>
<comment type="subcellular location">
    <subcellularLocation>
        <location evidence="1">Cell inner membrane</location>
        <topology evidence="1">Multi-pass membrane protein</topology>
    </subcellularLocation>
    <subcellularLocation>
        <location evidence="12">Cell membrane</location>
    </subcellularLocation>
</comment>
<organism evidence="16 17">
    <name type="scientific">Heliorestis convoluta</name>
    <dbReference type="NCBI Taxonomy" id="356322"/>
    <lineage>
        <taxon>Bacteria</taxon>
        <taxon>Bacillati</taxon>
        <taxon>Bacillota</taxon>
        <taxon>Clostridia</taxon>
        <taxon>Eubacteriales</taxon>
        <taxon>Heliobacteriaceae</taxon>
        <taxon>Heliorestis</taxon>
    </lineage>
</organism>
<keyword evidence="7 12" id="KW-0132">Cell division</keyword>
<dbReference type="InterPro" id="IPR040690">
    <property type="entry name" value="FtsX_ECD"/>
</dbReference>
<evidence type="ECO:0000259" key="14">
    <source>
        <dbReference type="Pfam" id="PF02687"/>
    </source>
</evidence>
<dbReference type="RefSeq" id="WP_153726256.1">
    <property type="nucleotide sequence ID" value="NZ_CP045875.1"/>
</dbReference>
<dbReference type="GO" id="GO:0005886">
    <property type="term" value="C:plasma membrane"/>
    <property type="evidence" value="ECO:0007669"/>
    <property type="project" value="UniProtKB-SubCell"/>
</dbReference>
<dbReference type="NCBIfam" id="TIGR00439">
    <property type="entry name" value="FtsX_Gneg"/>
    <property type="match status" value="1"/>
</dbReference>
<evidence type="ECO:0000259" key="15">
    <source>
        <dbReference type="Pfam" id="PF18075"/>
    </source>
</evidence>
<comment type="function">
    <text evidence="12">Part of the ABC transporter FtsEX involved in asymmetric cellular division facilitating the initiation of sporulation.</text>
</comment>
<dbReference type="OrthoDB" id="9812531at2"/>
<comment type="subunit">
    <text evidence="3">Forms a membrane-associated complex with FtsE.</text>
</comment>
<dbReference type="Pfam" id="PF18075">
    <property type="entry name" value="FtsX_ECD"/>
    <property type="match status" value="1"/>
</dbReference>
<protein>
    <recommendedName>
        <fullName evidence="4 12">Cell division protein FtsX</fullName>
    </recommendedName>
</protein>
<reference evidence="17" key="1">
    <citation type="submission" date="2019-11" db="EMBL/GenBank/DDBJ databases">
        <title>Genome sequence of Heliorestis convoluta strain HH, an alkaliphilic and minimalistic phototrophic bacterium from a soda lake in Egypt.</title>
        <authorList>
            <person name="Dewey E.D."/>
            <person name="Stokes L.M."/>
            <person name="Burchell B.M."/>
            <person name="Shaffer K.N."/>
            <person name="Huntington A.M."/>
            <person name="Baker J.M."/>
            <person name="Nadendla S."/>
            <person name="Giglio M.G."/>
            <person name="Touchman J.W."/>
            <person name="Blankenship R.E."/>
            <person name="Madigan M.T."/>
            <person name="Sattley W.M."/>
        </authorList>
    </citation>
    <scope>NUCLEOTIDE SEQUENCE [LARGE SCALE GENOMIC DNA]</scope>
    <source>
        <strain evidence="17">HH</strain>
    </source>
</reference>
<accession>A0A5Q2N9S2</accession>
<dbReference type="Pfam" id="PF02687">
    <property type="entry name" value="FtsX"/>
    <property type="match status" value="1"/>
</dbReference>
<evidence type="ECO:0000256" key="11">
    <source>
        <dbReference type="ARBA" id="ARBA00023306"/>
    </source>
</evidence>
<feature type="transmembrane region" description="Helical" evidence="13">
    <location>
        <begin position="263"/>
        <end position="284"/>
    </location>
</feature>
<dbReference type="InterPro" id="IPR004513">
    <property type="entry name" value="FtsX"/>
</dbReference>
<evidence type="ECO:0000256" key="10">
    <source>
        <dbReference type="ARBA" id="ARBA00023136"/>
    </source>
</evidence>
<dbReference type="GO" id="GO:0051301">
    <property type="term" value="P:cell division"/>
    <property type="evidence" value="ECO:0007669"/>
    <property type="project" value="UniProtKB-KW"/>
</dbReference>
<dbReference type="PIRSF" id="PIRSF003097">
    <property type="entry name" value="FtsX"/>
    <property type="match status" value="1"/>
</dbReference>
<keyword evidence="10 12" id="KW-0472">Membrane</keyword>
<evidence type="ECO:0000256" key="2">
    <source>
        <dbReference type="ARBA" id="ARBA00007379"/>
    </source>
</evidence>
<comment type="similarity">
    <text evidence="2 12">Belongs to the ABC-4 integral membrane protein family. FtsX subfamily.</text>
</comment>
<name>A0A5Q2N9S2_9FIRM</name>
<keyword evidence="8 13" id="KW-0812">Transmembrane</keyword>
<keyword evidence="5 12" id="KW-1003">Cell membrane</keyword>
<dbReference type="InterPro" id="IPR003838">
    <property type="entry name" value="ABC3_permease_C"/>
</dbReference>
<evidence type="ECO:0000256" key="12">
    <source>
        <dbReference type="PIRNR" id="PIRNR003097"/>
    </source>
</evidence>
<evidence type="ECO:0000256" key="13">
    <source>
        <dbReference type="SAM" id="Phobius"/>
    </source>
</evidence>
<evidence type="ECO:0000256" key="8">
    <source>
        <dbReference type="ARBA" id="ARBA00022692"/>
    </source>
</evidence>
<dbReference type="AlphaFoldDB" id="A0A5Q2N9S2"/>
<keyword evidence="11 12" id="KW-0131">Cell cycle</keyword>
<evidence type="ECO:0000256" key="7">
    <source>
        <dbReference type="ARBA" id="ARBA00022618"/>
    </source>
</evidence>
<feature type="domain" description="FtsX extracellular" evidence="15">
    <location>
        <begin position="59"/>
        <end position="152"/>
    </location>
</feature>
<dbReference type="EMBL" id="CP045875">
    <property type="protein sequence ID" value="QGG49235.1"/>
    <property type="molecule type" value="Genomic_DNA"/>
</dbReference>
<dbReference type="NCBIfam" id="NF038347">
    <property type="entry name" value="FtsX_Gpos"/>
    <property type="match status" value="1"/>
</dbReference>
<dbReference type="InterPro" id="IPR058204">
    <property type="entry name" value="FtsX_firmicutes-type"/>
</dbReference>
<feature type="transmembrane region" description="Helical" evidence="13">
    <location>
        <begin position="218"/>
        <end position="243"/>
    </location>
</feature>
<dbReference type="PANTHER" id="PTHR47755">
    <property type="entry name" value="CELL DIVISION PROTEIN FTSX"/>
    <property type="match status" value="1"/>
</dbReference>
<evidence type="ECO:0000256" key="5">
    <source>
        <dbReference type="ARBA" id="ARBA00022475"/>
    </source>
</evidence>
<sequence length="295" mass="33221">MKIRTIFYIFREAFRSMWQNSWMSMASVSTVAVSLLILGLSLVLVMNSNHLAETIESELEIAVFLHIDADEREVRSIGEIIGSNDKVSEVIFVSKEEGLANMRRQLGDNSDYFRVLGNENPLPDMYRVKAGDPHDVAPLAEEIEQYAIVEKVRYGHGIVEQILSLTYWVRMGGLAVMALIGTASVFLISTTIRLTVFARQKEITIMKYVGATNWFIRWPFLLEGMFLGLFGSLVAVLFLFFTYTKVIAYAQSFIPFVPLRSDADFLTTISQILLFTGVCIGALGSTISLRKFLKV</sequence>